<keyword evidence="9" id="KW-0804">Transcription</keyword>
<evidence type="ECO:0000256" key="1">
    <source>
        <dbReference type="ARBA" id="ARBA00004123"/>
    </source>
</evidence>
<feature type="compositionally biased region" description="Acidic residues" evidence="13">
    <location>
        <begin position="400"/>
        <end position="412"/>
    </location>
</feature>
<protein>
    <recommendedName>
        <fullName evidence="4">Telomeric repeat-binding factor 2-interacting protein 1</fullName>
    </recommendedName>
    <alternativeName>
        <fullName evidence="11">Repressor/activator protein 1 homolog</fullName>
    </alternativeName>
</protein>
<dbReference type="Gene3D" id="1.10.10.60">
    <property type="entry name" value="Homeodomain-like"/>
    <property type="match status" value="2"/>
</dbReference>
<feature type="compositionally biased region" description="Basic and acidic residues" evidence="13">
    <location>
        <begin position="993"/>
        <end position="1002"/>
    </location>
</feature>
<dbReference type="GeneID" id="20347987"/>
<feature type="compositionally biased region" description="Basic and acidic residues" evidence="13">
    <location>
        <begin position="631"/>
        <end position="640"/>
    </location>
</feature>
<comment type="similarity">
    <text evidence="3">Belongs to the RAP1 family.</text>
</comment>
<dbReference type="eggNOG" id="ENOG502S85C">
    <property type="taxonomic scope" value="Eukaryota"/>
</dbReference>
<evidence type="ECO:0000256" key="10">
    <source>
        <dbReference type="ARBA" id="ARBA00023242"/>
    </source>
</evidence>
<evidence type="ECO:0000259" key="14">
    <source>
        <dbReference type="Pfam" id="PF08914"/>
    </source>
</evidence>
<dbReference type="GO" id="GO:0010833">
    <property type="term" value="P:telomere maintenance via telomere lengthening"/>
    <property type="evidence" value="ECO:0007669"/>
    <property type="project" value="TreeGrafter"/>
</dbReference>
<reference evidence="16" key="3">
    <citation type="submission" date="2010-09" db="EMBL/GenBank/DDBJ databases">
        <title>Annotation of Gaeumannomyces graminis var. tritici R3-111a-1.</title>
        <authorList>
            <consortium name="The Broad Institute Genome Sequencing Platform"/>
            <person name="Ma L.-J."/>
            <person name="Dead R."/>
            <person name="Young S.K."/>
            <person name="Zeng Q."/>
            <person name="Gargeya S."/>
            <person name="Fitzgerald M."/>
            <person name="Haas B."/>
            <person name="Abouelleil A."/>
            <person name="Alvarado L."/>
            <person name="Arachchi H.M."/>
            <person name="Berlin A."/>
            <person name="Brown A."/>
            <person name="Chapman S.B."/>
            <person name="Chen Z."/>
            <person name="Dunbar C."/>
            <person name="Freedman E."/>
            <person name="Gearin G."/>
            <person name="Gellesch M."/>
            <person name="Goldberg J."/>
            <person name="Griggs A."/>
            <person name="Gujja S."/>
            <person name="Heiman D."/>
            <person name="Howarth C."/>
            <person name="Larson L."/>
            <person name="Lui A."/>
            <person name="MacDonald P.J.P."/>
            <person name="Mehta T."/>
            <person name="Montmayeur A."/>
            <person name="Murphy C."/>
            <person name="Neiman D."/>
            <person name="Pearson M."/>
            <person name="Priest M."/>
            <person name="Roberts A."/>
            <person name="Saif S."/>
            <person name="Shea T."/>
            <person name="Shenoy N."/>
            <person name="Sisk P."/>
            <person name="Stolte C."/>
            <person name="Sykes S."/>
            <person name="Yandava C."/>
            <person name="Wortman J."/>
            <person name="Nusbaum C."/>
            <person name="Birren B."/>
        </authorList>
    </citation>
    <scope>NUCLEOTIDE SEQUENCE</scope>
    <source>
        <strain evidence="16">R3-111a-1</strain>
    </source>
</reference>
<proteinExistence type="inferred from homology"/>
<keyword evidence="8" id="KW-0010">Activator</keyword>
<dbReference type="InterPro" id="IPR015010">
    <property type="entry name" value="TERF2IP_Myb"/>
</dbReference>
<feature type="compositionally biased region" description="Low complexity" evidence="13">
    <location>
        <begin position="369"/>
        <end position="379"/>
    </location>
</feature>
<reference evidence="18" key="1">
    <citation type="submission" date="2010-07" db="EMBL/GenBank/DDBJ databases">
        <title>The genome sequence of Gaeumannomyces graminis var. tritici strain R3-111a-1.</title>
        <authorList>
            <consortium name="The Broad Institute Genome Sequencing Platform"/>
            <person name="Ma L.-J."/>
            <person name="Dead R."/>
            <person name="Young S."/>
            <person name="Zeng Q."/>
            <person name="Koehrsen M."/>
            <person name="Alvarado L."/>
            <person name="Berlin A."/>
            <person name="Chapman S.B."/>
            <person name="Chen Z."/>
            <person name="Freedman E."/>
            <person name="Gellesch M."/>
            <person name="Goldberg J."/>
            <person name="Griggs A."/>
            <person name="Gujja S."/>
            <person name="Heilman E.R."/>
            <person name="Heiman D."/>
            <person name="Hepburn T."/>
            <person name="Howarth C."/>
            <person name="Jen D."/>
            <person name="Larson L."/>
            <person name="Mehta T."/>
            <person name="Neiman D."/>
            <person name="Pearson M."/>
            <person name="Roberts A."/>
            <person name="Saif S."/>
            <person name="Shea T."/>
            <person name="Shenoy N."/>
            <person name="Sisk P."/>
            <person name="Stolte C."/>
            <person name="Sykes S."/>
            <person name="Walk T."/>
            <person name="White J."/>
            <person name="Yandava C."/>
            <person name="Haas B."/>
            <person name="Nusbaum C."/>
            <person name="Birren B."/>
        </authorList>
    </citation>
    <scope>NUCLEOTIDE SEQUENCE [LARGE SCALE GENOMIC DNA]</scope>
    <source>
        <strain evidence="18">R3-111a-1</strain>
    </source>
</reference>
<dbReference type="GO" id="GO:0042162">
    <property type="term" value="F:telomeric DNA binding"/>
    <property type="evidence" value="ECO:0007669"/>
    <property type="project" value="TreeGrafter"/>
</dbReference>
<feature type="region of interest" description="Disordered" evidence="13">
    <location>
        <begin position="550"/>
        <end position="1011"/>
    </location>
</feature>
<evidence type="ECO:0000256" key="3">
    <source>
        <dbReference type="ARBA" id="ARBA00010467"/>
    </source>
</evidence>
<dbReference type="VEuPathDB" id="FungiDB:GGTG_07529"/>
<dbReference type="CDD" id="cd16100">
    <property type="entry name" value="ARID"/>
    <property type="match status" value="1"/>
</dbReference>
<evidence type="ECO:0000313" key="17">
    <source>
        <dbReference type="EnsemblFungi" id="EJT73673"/>
    </source>
</evidence>
<feature type="domain" description="TRF2-interacting telomeric protein/Rap1 C-terminal" evidence="15">
    <location>
        <begin position="1019"/>
        <end position="1123"/>
    </location>
</feature>
<dbReference type="SUPFAM" id="SSF46689">
    <property type="entry name" value="Homeodomain-like"/>
    <property type="match status" value="2"/>
</dbReference>
<dbReference type="RefSeq" id="XP_009223617.1">
    <property type="nucleotide sequence ID" value="XM_009225353.1"/>
</dbReference>
<evidence type="ECO:0000256" key="13">
    <source>
        <dbReference type="SAM" id="MobiDB-lite"/>
    </source>
</evidence>
<feature type="compositionally biased region" description="Pro residues" evidence="13">
    <location>
        <begin position="357"/>
        <end position="368"/>
    </location>
</feature>
<evidence type="ECO:0000256" key="5">
    <source>
        <dbReference type="ARBA" id="ARBA00022454"/>
    </source>
</evidence>
<evidence type="ECO:0000313" key="18">
    <source>
        <dbReference type="Proteomes" id="UP000006039"/>
    </source>
</evidence>
<keyword evidence="5" id="KW-0158">Chromosome</keyword>
<dbReference type="PANTHER" id="PTHR16466">
    <property type="entry name" value="TELOMERE REPEAT-BINDING FACTOR 2-INTERACTING PROTEIN 1"/>
    <property type="match status" value="1"/>
</dbReference>
<feature type="compositionally biased region" description="Basic and acidic residues" evidence="13">
    <location>
        <begin position="726"/>
        <end position="737"/>
    </location>
</feature>
<organism evidence="16">
    <name type="scientific">Gaeumannomyces tritici (strain R3-111a-1)</name>
    <name type="common">Wheat and barley take-all root rot fungus</name>
    <name type="synonym">Gaeumannomyces graminis var. tritici</name>
    <dbReference type="NCBI Taxonomy" id="644352"/>
    <lineage>
        <taxon>Eukaryota</taxon>
        <taxon>Fungi</taxon>
        <taxon>Dikarya</taxon>
        <taxon>Ascomycota</taxon>
        <taxon>Pezizomycotina</taxon>
        <taxon>Sordariomycetes</taxon>
        <taxon>Sordariomycetidae</taxon>
        <taxon>Magnaporthales</taxon>
        <taxon>Magnaporthaceae</taxon>
        <taxon>Gaeumannomyces</taxon>
    </lineage>
</organism>
<feature type="region of interest" description="Disordered" evidence="13">
    <location>
        <begin position="308"/>
        <end position="435"/>
    </location>
</feature>
<dbReference type="Pfam" id="PF08914">
    <property type="entry name" value="Myb_Rap1"/>
    <property type="match status" value="2"/>
</dbReference>
<reference evidence="16" key="2">
    <citation type="submission" date="2010-07" db="EMBL/GenBank/DDBJ databases">
        <authorList>
            <consortium name="The Broad Institute Genome Sequencing Platform"/>
            <consortium name="Broad Institute Genome Sequencing Center for Infectious Disease"/>
            <person name="Ma L.-J."/>
            <person name="Dead R."/>
            <person name="Young S."/>
            <person name="Zeng Q."/>
            <person name="Koehrsen M."/>
            <person name="Alvarado L."/>
            <person name="Berlin A."/>
            <person name="Chapman S.B."/>
            <person name="Chen Z."/>
            <person name="Freedman E."/>
            <person name="Gellesch M."/>
            <person name="Goldberg J."/>
            <person name="Griggs A."/>
            <person name="Gujja S."/>
            <person name="Heilman E.R."/>
            <person name="Heiman D."/>
            <person name="Hepburn T."/>
            <person name="Howarth C."/>
            <person name="Jen D."/>
            <person name="Larson L."/>
            <person name="Mehta T."/>
            <person name="Neiman D."/>
            <person name="Pearson M."/>
            <person name="Roberts A."/>
            <person name="Saif S."/>
            <person name="Shea T."/>
            <person name="Shenoy N."/>
            <person name="Sisk P."/>
            <person name="Stolte C."/>
            <person name="Sykes S."/>
            <person name="Walk T."/>
            <person name="White J."/>
            <person name="Yandava C."/>
            <person name="Haas B."/>
            <person name="Nusbaum C."/>
            <person name="Birren B."/>
        </authorList>
    </citation>
    <scope>NUCLEOTIDE SEQUENCE</scope>
    <source>
        <strain evidence="16">R3-111a-1</strain>
    </source>
</reference>
<feature type="domain" description="TERF2-interacting telomeric protein 1 Myb" evidence="14">
    <location>
        <begin position="244"/>
        <end position="304"/>
    </location>
</feature>
<dbReference type="OrthoDB" id="435460at2759"/>
<dbReference type="AlphaFoldDB" id="J3P1Y1"/>
<evidence type="ECO:0000256" key="9">
    <source>
        <dbReference type="ARBA" id="ARBA00023163"/>
    </source>
</evidence>
<evidence type="ECO:0000256" key="8">
    <source>
        <dbReference type="ARBA" id="ARBA00023159"/>
    </source>
</evidence>
<feature type="compositionally biased region" description="Acidic residues" evidence="13">
    <location>
        <begin position="584"/>
        <end position="599"/>
    </location>
</feature>
<dbReference type="HOGENOM" id="CLU_278105_0_0_1"/>
<dbReference type="InterPro" id="IPR039595">
    <property type="entry name" value="TE2IP/Rap1"/>
</dbReference>
<keyword evidence="7" id="KW-0805">Transcription regulation</keyword>
<dbReference type="EnsemblFungi" id="EJT73673">
    <property type="protein sequence ID" value="EJT73673"/>
    <property type="gene ID" value="GGTG_07529"/>
</dbReference>
<dbReference type="InterPro" id="IPR009057">
    <property type="entry name" value="Homeodomain-like_sf"/>
</dbReference>
<evidence type="ECO:0000256" key="7">
    <source>
        <dbReference type="ARBA" id="ARBA00023015"/>
    </source>
</evidence>
<feature type="domain" description="TERF2-interacting telomeric protein 1 Myb" evidence="14">
    <location>
        <begin position="121"/>
        <end position="170"/>
    </location>
</feature>
<dbReference type="EMBL" id="GL385398">
    <property type="protein sequence ID" value="EJT73673.1"/>
    <property type="molecule type" value="Genomic_DNA"/>
</dbReference>
<feature type="region of interest" description="Disordered" evidence="13">
    <location>
        <begin position="198"/>
        <end position="250"/>
    </location>
</feature>
<dbReference type="Proteomes" id="UP000006039">
    <property type="component" value="Unassembled WGS sequence"/>
</dbReference>
<evidence type="ECO:0000259" key="15">
    <source>
        <dbReference type="Pfam" id="PF11626"/>
    </source>
</evidence>
<dbReference type="STRING" id="644352.J3P1Y1"/>
<keyword evidence="12" id="KW-0175">Coiled coil</keyword>
<reference evidence="17" key="4">
    <citation type="journal article" date="2015" name="G3 (Bethesda)">
        <title>Genome sequences of three phytopathogenic species of the Magnaporthaceae family of fungi.</title>
        <authorList>
            <person name="Okagaki L.H."/>
            <person name="Nunes C.C."/>
            <person name="Sailsbery J."/>
            <person name="Clay B."/>
            <person name="Brown D."/>
            <person name="John T."/>
            <person name="Oh Y."/>
            <person name="Young N."/>
            <person name="Fitzgerald M."/>
            <person name="Haas B.J."/>
            <person name="Zeng Q."/>
            <person name="Young S."/>
            <person name="Adiconis X."/>
            <person name="Fan L."/>
            <person name="Levin J.Z."/>
            <person name="Mitchell T.K."/>
            <person name="Okubara P.A."/>
            <person name="Farman M.L."/>
            <person name="Kohn L.M."/>
            <person name="Birren B."/>
            <person name="Ma L.-J."/>
            <person name="Dean R.A."/>
        </authorList>
    </citation>
    <scope>NUCLEOTIDE SEQUENCE</scope>
    <source>
        <strain evidence="17">R3-111a-1</strain>
    </source>
</reference>
<feature type="compositionally biased region" description="Low complexity" evidence="13">
    <location>
        <begin position="641"/>
        <end position="651"/>
    </location>
</feature>
<evidence type="ECO:0000313" key="16">
    <source>
        <dbReference type="EMBL" id="EJT73673.1"/>
    </source>
</evidence>
<reference evidence="17" key="5">
    <citation type="submission" date="2018-04" db="UniProtKB">
        <authorList>
            <consortium name="EnsemblFungi"/>
        </authorList>
    </citation>
    <scope>IDENTIFICATION</scope>
    <source>
        <strain evidence="17">R3-111a-1</strain>
    </source>
</reference>
<dbReference type="Gene3D" id="1.10.10.2170">
    <property type="match status" value="1"/>
</dbReference>
<accession>J3P1Y1</accession>
<keyword evidence="6" id="KW-0779">Telomere</keyword>
<dbReference type="PANTHER" id="PTHR16466:SF6">
    <property type="entry name" value="TELOMERIC REPEAT-BINDING FACTOR 2-INTERACTING PROTEIN 1"/>
    <property type="match status" value="1"/>
</dbReference>
<dbReference type="InterPro" id="IPR021661">
    <property type="entry name" value="Rap1_C"/>
</dbReference>
<feature type="compositionally biased region" description="Polar residues" evidence="13">
    <location>
        <begin position="216"/>
        <end position="227"/>
    </location>
</feature>
<dbReference type="CDD" id="cd11655">
    <property type="entry name" value="rap1_myb-like"/>
    <property type="match status" value="2"/>
</dbReference>
<evidence type="ECO:0000256" key="12">
    <source>
        <dbReference type="SAM" id="Coils"/>
    </source>
</evidence>
<keyword evidence="10" id="KW-0539">Nucleus</keyword>
<dbReference type="GO" id="GO:0031848">
    <property type="term" value="P:protection from non-homologous end joining at telomere"/>
    <property type="evidence" value="ECO:0007669"/>
    <property type="project" value="TreeGrafter"/>
</dbReference>
<evidence type="ECO:0000256" key="11">
    <source>
        <dbReference type="ARBA" id="ARBA00032471"/>
    </source>
</evidence>
<keyword evidence="18" id="KW-1185">Reference proteome</keyword>
<sequence length="1138" mass="124865">MPVPITYDNVAGGSSEALLFAGIKFWLALRVPMRNDWIAKIQNNGGEVVILERMADMLIADDARPKHAPPNSYSWKFVDEAIKRGELPDKEAFVIQRPAATNPNAAGPSAGASVKTTRTAYTPEDDQVLTQYVRRRLDRAKANGIYEEFAKTNPRHTWQSWKDRWVKRLSLVAGNNVPIRQDWEDEDEDDVREAIQGPRHKNAHAESSAVKPPTVQPQRPSGPSSLAQEAPSPELSAPKPRSQFSPDEDDRLLQMIEETIRRSKAEGKRIYLYGNLLYEAFAKENPTHSARSWRARYKLVLAPRLEAASNRSPATVAETAPAGNTPRPHASNPSPQPQKTKTPPPKLQVSNKVGHTPPSPTPAQPPAAPERNAPAPRSPGGQASHSSAQALIRPRHSSPEADEDGDYEGEDDQAVKSSAGASREYEPDCDEEVGSDEEIEIDEEDEDGEAQEDQLNRFEKLIIEYEAEYPDAIDPAPIIRGEEISVWDLYRAFRSQNLPLDRCDWAQVAASLGFDTTKDPEVCGKVSECFQRNLEHFVGVADYAMSRWQPDDEADGASSSDLESEDAGMETAREHQTEQGEPGESQDGEGTEEEDEGIEEVLKGTKEEDEGMEEEDEGTEEEDEATEQEDEATKEMDEQPRPASSLSAAAAPKRRHEQAFHSDLSLLSGTPRKRARRKADLEIPDTPQVSHARPPPLKRQEILDSSPPARHMAFLTTSPTLPTRKKPVEPETQDWKLDAATQGRLSQTQDVHTDEVGLAPDGLDVSPSQQLRSEEDEYPVTPVPLLLAAVAEDARPPRTRALRRSHLDEEPADASTPKPRHGPSEKTLGKRPERREPSVSPPRRRCHVAPKSALQMPTGKRTLPAPPRQRRSMDSVRPSTEAPKVVVPSSSESDAPPPTPARPPKRTYAFGTQPRRATHAGLAANSPPGRPASSESLSPPAFRRSQRPQGSARASGPALGVGGGEDSVVASIVDGLVGKPAKPAASRTVQPPAERRGSEGRRAAAPPQPSIGSEVDRWVSLGYARRPITDLLMATCLSIPLLNQVIDENRARAAAAAAAAGGSEARRRQLEVAVPPDKRGVWTTADDRDLQDALVRGEEGARWRLAGKHGGDKALRRRWRFLADLERMESRRKSAGSF</sequence>
<dbReference type="InterPro" id="IPR038104">
    <property type="entry name" value="Rap1_C_sf"/>
</dbReference>
<gene>
    <name evidence="17" type="primary">20347987</name>
    <name evidence="16" type="ORF">GGTG_07529</name>
</gene>
<comment type="subcellular location">
    <subcellularLocation>
        <location evidence="2">Chromosome</location>
        <location evidence="2">Telomere</location>
    </subcellularLocation>
    <subcellularLocation>
        <location evidence="1">Nucleus</location>
    </subcellularLocation>
</comment>
<name>J3P1Y1_GAET3</name>
<dbReference type="Pfam" id="PF11626">
    <property type="entry name" value="Rap1_C"/>
    <property type="match status" value="1"/>
</dbReference>
<feature type="compositionally biased region" description="Basic and acidic residues" evidence="13">
    <location>
        <begin position="822"/>
        <end position="837"/>
    </location>
</feature>
<evidence type="ECO:0000256" key="6">
    <source>
        <dbReference type="ARBA" id="ARBA00022895"/>
    </source>
</evidence>
<feature type="compositionally biased region" description="Acidic residues" evidence="13">
    <location>
        <begin position="607"/>
        <end position="630"/>
    </location>
</feature>
<dbReference type="GO" id="GO:0070187">
    <property type="term" value="C:shelterin complex"/>
    <property type="evidence" value="ECO:0007669"/>
    <property type="project" value="TreeGrafter"/>
</dbReference>
<evidence type="ECO:0000256" key="4">
    <source>
        <dbReference type="ARBA" id="ARBA00017805"/>
    </source>
</evidence>
<evidence type="ECO:0000256" key="2">
    <source>
        <dbReference type="ARBA" id="ARBA00004574"/>
    </source>
</evidence>
<feature type="coiled-coil region" evidence="12">
    <location>
        <begin position="441"/>
        <end position="468"/>
    </location>
</feature>